<dbReference type="AlphaFoldDB" id="A0A1M7YK82"/>
<dbReference type="InterPro" id="IPR000014">
    <property type="entry name" value="PAS"/>
</dbReference>
<dbReference type="SMART" id="SM00052">
    <property type="entry name" value="EAL"/>
    <property type="match status" value="1"/>
</dbReference>
<dbReference type="SUPFAM" id="SSF141868">
    <property type="entry name" value="EAL domain-like"/>
    <property type="match status" value="1"/>
</dbReference>
<evidence type="ECO:0000259" key="4">
    <source>
        <dbReference type="PROSITE" id="PS50887"/>
    </source>
</evidence>
<sequence length="820" mass="92282">MPNTDSNALYSRETAYKYLFEKTPNAVVFRDAGGMILSVNEAFEQIFGFSRNDVVGRRLDSLLRPGGGEHDEPTEWVSSIKIDNIRTKRSRSDGRLIDVAVSVFPIVEDQAILGTFVIYHNDKDLEVTTTRLFLAEKKYLSIFNNAVEGIFLTTPLGTYLDVNPALAAIYGFSSPDELIHHFRDIKQQLYVDPGRRDEFISTLRQNKKVTGFESQVRTKSGEVIWITENARAVFADTGEISYYEGTVMDITARKQAELNLEIQTAYFSQLFANSPQAIVIIDMHRNVVSCNAAFEGLFGFHADDIIGFGMRTFIVPDELLVECEKVRASILAGKTVQCETSRRHRDGRLIPVSMIGFPIRVGDKINGIIYVYQDISERKAFEEQITHQAFHDALTGLPNRMLLAERLERALERSRRRPAFHYALLLLDLNKFKTVNDSLGHPAGDQLLIQVGRRLSSCTRAMDTVARLGGDEFAIILEEFSSEEELLVTVRRMHSFLCNPFTIDKSEISTGASIGIVPSIADYSSAEDILRDADIAMYRAKQQGKGIMLFDAHMHQELVESLSLEMDLREVLERDGLLLFYQPIVSVAEERLEGFEALVRWNHPLRGMIPPDRFIPLAEETGLIIDLGKWVISEACRSLKLWQEIYPKAAQLTMNVNVSIRQFATPGLVEHISEVLQLNKLAPACLKIEVTESVIMQDKAHVVGELNRLRALGVQIAIDDFGTGYSSLSYLQNMPIDHLKIDRSFISGFQESQENDQIVRSIISLARSLGLSVIAEGVETRGQLEKLRALQCDKAQGFMFSRPVDEKKAREIIGTSQLSI</sequence>
<dbReference type="InterPro" id="IPR035919">
    <property type="entry name" value="EAL_sf"/>
</dbReference>
<evidence type="ECO:0000259" key="3">
    <source>
        <dbReference type="PROSITE" id="PS50883"/>
    </source>
</evidence>
<dbReference type="InterPro" id="IPR000700">
    <property type="entry name" value="PAS-assoc_C"/>
</dbReference>
<dbReference type="InterPro" id="IPR052155">
    <property type="entry name" value="Biofilm_reg_signaling"/>
</dbReference>
<dbReference type="Gene3D" id="3.20.20.450">
    <property type="entry name" value="EAL domain"/>
    <property type="match status" value="1"/>
</dbReference>
<dbReference type="CDD" id="cd00130">
    <property type="entry name" value="PAS"/>
    <property type="match status" value="3"/>
</dbReference>
<dbReference type="RefSeq" id="WP_073616619.1">
    <property type="nucleotide sequence ID" value="NZ_FRFE01000045.1"/>
</dbReference>
<feature type="domain" description="GGDEF" evidence="4">
    <location>
        <begin position="420"/>
        <end position="552"/>
    </location>
</feature>
<dbReference type="Pfam" id="PF00563">
    <property type="entry name" value="EAL"/>
    <property type="match status" value="1"/>
</dbReference>
<dbReference type="PROSITE" id="PS50113">
    <property type="entry name" value="PAC"/>
    <property type="match status" value="2"/>
</dbReference>
<organism evidence="5 6">
    <name type="scientific">Desulfopila aestuarii DSM 18488</name>
    <dbReference type="NCBI Taxonomy" id="1121416"/>
    <lineage>
        <taxon>Bacteria</taxon>
        <taxon>Pseudomonadati</taxon>
        <taxon>Thermodesulfobacteriota</taxon>
        <taxon>Desulfobulbia</taxon>
        <taxon>Desulfobulbales</taxon>
        <taxon>Desulfocapsaceae</taxon>
        <taxon>Desulfopila</taxon>
    </lineage>
</organism>
<accession>A0A1M7YK82</accession>
<dbReference type="Gene3D" id="3.30.450.20">
    <property type="entry name" value="PAS domain"/>
    <property type="match status" value="3"/>
</dbReference>
<dbReference type="Pfam" id="PF00990">
    <property type="entry name" value="GGDEF"/>
    <property type="match status" value="1"/>
</dbReference>
<dbReference type="PROSITE" id="PS50887">
    <property type="entry name" value="GGDEF"/>
    <property type="match status" value="1"/>
</dbReference>
<feature type="domain" description="PAC" evidence="2">
    <location>
        <begin position="210"/>
        <end position="262"/>
    </location>
</feature>
<keyword evidence="6" id="KW-1185">Reference proteome</keyword>
<feature type="domain" description="PAS" evidence="1">
    <location>
        <begin position="263"/>
        <end position="318"/>
    </location>
</feature>
<evidence type="ECO:0000259" key="2">
    <source>
        <dbReference type="PROSITE" id="PS50113"/>
    </source>
</evidence>
<dbReference type="PROSITE" id="PS50883">
    <property type="entry name" value="EAL"/>
    <property type="match status" value="1"/>
</dbReference>
<dbReference type="NCBIfam" id="TIGR00254">
    <property type="entry name" value="GGDEF"/>
    <property type="match status" value="1"/>
</dbReference>
<dbReference type="PANTHER" id="PTHR44757:SF2">
    <property type="entry name" value="BIOFILM ARCHITECTURE MAINTENANCE PROTEIN MBAA"/>
    <property type="match status" value="1"/>
</dbReference>
<dbReference type="CDD" id="cd01948">
    <property type="entry name" value="EAL"/>
    <property type="match status" value="1"/>
</dbReference>
<dbReference type="InterPro" id="IPR000160">
    <property type="entry name" value="GGDEF_dom"/>
</dbReference>
<feature type="domain" description="PAC" evidence="2">
    <location>
        <begin position="334"/>
        <end position="387"/>
    </location>
</feature>
<feature type="domain" description="PAS" evidence="1">
    <location>
        <begin position="135"/>
        <end position="176"/>
    </location>
</feature>
<dbReference type="NCBIfam" id="TIGR00229">
    <property type="entry name" value="sensory_box"/>
    <property type="match status" value="3"/>
</dbReference>
<dbReference type="InterPro" id="IPR029787">
    <property type="entry name" value="Nucleotide_cyclase"/>
</dbReference>
<dbReference type="Proteomes" id="UP000184603">
    <property type="component" value="Unassembled WGS sequence"/>
</dbReference>
<dbReference type="Pfam" id="PF13426">
    <property type="entry name" value="PAS_9"/>
    <property type="match status" value="3"/>
</dbReference>
<dbReference type="SMART" id="SM00086">
    <property type="entry name" value="PAC"/>
    <property type="match status" value="2"/>
</dbReference>
<proteinExistence type="predicted"/>
<dbReference type="InterPro" id="IPR035965">
    <property type="entry name" value="PAS-like_dom_sf"/>
</dbReference>
<reference evidence="5 6" key="1">
    <citation type="submission" date="2016-12" db="EMBL/GenBank/DDBJ databases">
        <authorList>
            <person name="Song W.-J."/>
            <person name="Kurnit D.M."/>
        </authorList>
    </citation>
    <scope>NUCLEOTIDE SEQUENCE [LARGE SCALE GENOMIC DNA]</scope>
    <source>
        <strain evidence="5 6">DSM 18488</strain>
    </source>
</reference>
<dbReference type="FunFam" id="3.20.20.450:FF:000001">
    <property type="entry name" value="Cyclic di-GMP phosphodiesterase yahA"/>
    <property type="match status" value="1"/>
</dbReference>
<evidence type="ECO:0000259" key="1">
    <source>
        <dbReference type="PROSITE" id="PS50112"/>
    </source>
</evidence>
<dbReference type="PANTHER" id="PTHR44757">
    <property type="entry name" value="DIGUANYLATE CYCLASE DGCP"/>
    <property type="match status" value="1"/>
</dbReference>
<feature type="domain" description="PAS" evidence="1">
    <location>
        <begin position="12"/>
        <end position="65"/>
    </location>
</feature>
<name>A0A1M7YK82_9BACT</name>
<dbReference type="InterPro" id="IPR043128">
    <property type="entry name" value="Rev_trsase/Diguanyl_cyclase"/>
</dbReference>
<dbReference type="Gene3D" id="3.30.70.270">
    <property type="match status" value="1"/>
</dbReference>
<evidence type="ECO:0000313" key="5">
    <source>
        <dbReference type="EMBL" id="SHO53023.1"/>
    </source>
</evidence>
<dbReference type="CDD" id="cd01949">
    <property type="entry name" value="GGDEF"/>
    <property type="match status" value="1"/>
</dbReference>
<dbReference type="SMART" id="SM00091">
    <property type="entry name" value="PAS"/>
    <property type="match status" value="3"/>
</dbReference>
<dbReference type="EMBL" id="FRFE01000045">
    <property type="protein sequence ID" value="SHO53023.1"/>
    <property type="molecule type" value="Genomic_DNA"/>
</dbReference>
<dbReference type="InterPro" id="IPR001610">
    <property type="entry name" value="PAC"/>
</dbReference>
<evidence type="ECO:0000313" key="6">
    <source>
        <dbReference type="Proteomes" id="UP000184603"/>
    </source>
</evidence>
<dbReference type="InterPro" id="IPR001633">
    <property type="entry name" value="EAL_dom"/>
</dbReference>
<protein>
    <submittedName>
        <fullName evidence="5">PAS domain S-box-containing protein/diguanylate cyclase (GGDEF) domain-containing protein</fullName>
    </submittedName>
</protein>
<dbReference type="OrthoDB" id="9759431at2"/>
<dbReference type="STRING" id="1121416.SAMN02745220_04886"/>
<dbReference type="SUPFAM" id="SSF55785">
    <property type="entry name" value="PYP-like sensor domain (PAS domain)"/>
    <property type="match status" value="3"/>
</dbReference>
<dbReference type="SMART" id="SM00267">
    <property type="entry name" value="GGDEF"/>
    <property type="match status" value="1"/>
</dbReference>
<dbReference type="SUPFAM" id="SSF55073">
    <property type="entry name" value="Nucleotide cyclase"/>
    <property type="match status" value="1"/>
</dbReference>
<dbReference type="PROSITE" id="PS50112">
    <property type="entry name" value="PAS"/>
    <property type="match status" value="3"/>
</dbReference>
<gene>
    <name evidence="5" type="ORF">SAMN02745220_04886</name>
</gene>
<feature type="domain" description="EAL" evidence="3">
    <location>
        <begin position="561"/>
        <end position="817"/>
    </location>
</feature>